<evidence type="ECO:0000313" key="7">
    <source>
        <dbReference type="Proteomes" id="UP001164929"/>
    </source>
</evidence>
<gene>
    <name evidence="6" type="ORF">NC653_005390</name>
</gene>
<keyword evidence="7" id="KW-1185">Reference proteome</keyword>
<feature type="domain" description="Fe2OG dioxygenase" evidence="5">
    <location>
        <begin position="116"/>
        <end position="233"/>
    </location>
</feature>
<evidence type="ECO:0000259" key="5">
    <source>
        <dbReference type="PROSITE" id="PS51471"/>
    </source>
</evidence>
<dbReference type="PROSITE" id="PS51471">
    <property type="entry name" value="FE2OG_OXY"/>
    <property type="match status" value="1"/>
</dbReference>
<dbReference type="AlphaFoldDB" id="A0AAD6RBU2"/>
<dbReference type="Proteomes" id="UP001164929">
    <property type="component" value="Chromosome 2"/>
</dbReference>
<dbReference type="InterPro" id="IPR027443">
    <property type="entry name" value="IPNS-like_sf"/>
</dbReference>
<comment type="caution">
    <text evidence="6">The sequence shown here is derived from an EMBL/GenBank/DDBJ whole genome shotgun (WGS) entry which is preliminary data.</text>
</comment>
<dbReference type="SUPFAM" id="SSF51197">
    <property type="entry name" value="Clavaminate synthase-like"/>
    <property type="match status" value="1"/>
</dbReference>
<dbReference type="GO" id="GO:0031418">
    <property type="term" value="F:L-ascorbic acid binding"/>
    <property type="evidence" value="ECO:0007669"/>
    <property type="project" value="UniProtKB-KW"/>
</dbReference>
<dbReference type="GO" id="GO:0046872">
    <property type="term" value="F:metal ion binding"/>
    <property type="evidence" value="ECO:0007669"/>
    <property type="project" value="UniProtKB-KW"/>
</dbReference>
<dbReference type="InterPro" id="IPR044861">
    <property type="entry name" value="IPNS-like_FE2OG_OXY"/>
</dbReference>
<keyword evidence="4" id="KW-0560">Oxidoreductase</keyword>
<organism evidence="6 7">
    <name type="scientific">Populus alba x Populus x berolinensis</name>
    <dbReference type="NCBI Taxonomy" id="444605"/>
    <lineage>
        <taxon>Eukaryota</taxon>
        <taxon>Viridiplantae</taxon>
        <taxon>Streptophyta</taxon>
        <taxon>Embryophyta</taxon>
        <taxon>Tracheophyta</taxon>
        <taxon>Spermatophyta</taxon>
        <taxon>Magnoliopsida</taxon>
        <taxon>eudicotyledons</taxon>
        <taxon>Gunneridae</taxon>
        <taxon>Pentapetalae</taxon>
        <taxon>rosids</taxon>
        <taxon>fabids</taxon>
        <taxon>Malpighiales</taxon>
        <taxon>Salicaceae</taxon>
        <taxon>Saliceae</taxon>
        <taxon>Populus</taxon>
    </lineage>
</organism>
<evidence type="ECO:0000256" key="3">
    <source>
        <dbReference type="ARBA" id="ARBA00023004"/>
    </source>
</evidence>
<dbReference type="Gene3D" id="2.60.120.330">
    <property type="entry name" value="B-lactam Antibiotic, Isopenicillin N Synthase, Chain"/>
    <property type="match status" value="1"/>
</dbReference>
<keyword evidence="2" id="KW-0847">Vitamin C</keyword>
<evidence type="ECO:0000256" key="4">
    <source>
        <dbReference type="RuleBase" id="RU003682"/>
    </source>
</evidence>
<protein>
    <recommendedName>
        <fullName evidence="5">Fe2OG dioxygenase domain-containing protein</fullName>
    </recommendedName>
</protein>
<reference evidence="6" key="1">
    <citation type="journal article" date="2023" name="Mol. Ecol. Resour.">
        <title>Chromosome-level genome assembly of a triploid poplar Populus alba 'Berolinensis'.</title>
        <authorList>
            <person name="Chen S."/>
            <person name="Yu Y."/>
            <person name="Wang X."/>
            <person name="Wang S."/>
            <person name="Zhang T."/>
            <person name="Zhou Y."/>
            <person name="He R."/>
            <person name="Meng N."/>
            <person name="Wang Y."/>
            <person name="Liu W."/>
            <person name="Liu Z."/>
            <person name="Liu J."/>
            <person name="Guo Q."/>
            <person name="Huang H."/>
            <person name="Sederoff R.R."/>
            <person name="Wang G."/>
            <person name="Qu G."/>
            <person name="Chen S."/>
        </authorList>
    </citation>
    <scope>NUCLEOTIDE SEQUENCE</scope>
    <source>
        <strain evidence="6">SC-2020</strain>
    </source>
</reference>
<accession>A0AAD6RBU2</accession>
<dbReference type="InterPro" id="IPR050295">
    <property type="entry name" value="Plant_2OG-oxidoreductases"/>
</dbReference>
<keyword evidence="1 4" id="KW-0479">Metal-binding</keyword>
<dbReference type="GO" id="GO:0016491">
    <property type="term" value="F:oxidoreductase activity"/>
    <property type="evidence" value="ECO:0007669"/>
    <property type="project" value="UniProtKB-KW"/>
</dbReference>
<evidence type="ECO:0000256" key="1">
    <source>
        <dbReference type="ARBA" id="ARBA00022723"/>
    </source>
</evidence>
<evidence type="ECO:0000313" key="6">
    <source>
        <dbReference type="EMBL" id="KAJ7006029.1"/>
    </source>
</evidence>
<proteinExistence type="inferred from homology"/>
<evidence type="ECO:0000256" key="2">
    <source>
        <dbReference type="ARBA" id="ARBA00022896"/>
    </source>
</evidence>
<sequence>MEKLISGTGVVPRYDTIPLIDLGGDLISNCDRVKVIHQIVKASQEHGFFQAFVVSKSLRRLQLSFKSSSSFIFLTPQSCREVAGKYSVEVRKLSLLLLDLICEGLGLESGYFNGNGLSQVQLMSINHYPPSSDPSLTLGLPKHSDVNLFTILLQAGEVPRLQVLEDRKWLAVDPLPTAFVITIGYVFQVISNRKLKSVDHMVVRNSKVAQTTVGNCIFPSSDSRIEPAKALVDKCHPPLYKSFIFKDFSDTYISEIINGITTERYKIHLSE</sequence>
<dbReference type="EMBL" id="JAQIZT010000002">
    <property type="protein sequence ID" value="KAJ7006029.1"/>
    <property type="molecule type" value="Genomic_DNA"/>
</dbReference>
<dbReference type="InterPro" id="IPR005123">
    <property type="entry name" value="Oxoglu/Fe-dep_dioxygenase_dom"/>
</dbReference>
<comment type="similarity">
    <text evidence="4">Belongs to the iron/ascorbate-dependent oxidoreductase family.</text>
</comment>
<dbReference type="PANTHER" id="PTHR47991">
    <property type="entry name" value="OXOGLUTARATE/IRON-DEPENDENT DIOXYGENASE"/>
    <property type="match status" value="1"/>
</dbReference>
<name>A0AAD6RBU2_9ROSI</name>
<dbReference type="Pfam" id="PF03171">
    <property type="entry name" value="2OG-FeII_Oxy"/>
    <property type="match status" value="1"/>
</dbReference>
<keyword evidence="3 4" id="KW-0408">Iron</keyword>